<dbReference type="EMBL" id="NSDM01000001">
    <property type="protein sequence ID" value="MDQ2583148.1"/>
    <property type="molecule type" value="Genomic_DNA"/>
</dbReference>
<keyword evidence="4" id="KW-1185">Reference proteome</keyword>
<evidence type="ECO:0000256" key="1">
    <source>
        <dbReference type="ARBA" id="ARBA00010617"/>
    </source>
</evidence>
<dbReference type="RefSeq" id="WP_306744209.1">
    <property type="nucleotide sequence ID" value="NZ_NSDM01000001.1"/>
</dbReference>
<comment type="similarity">
    <text evidence="1 2">Belongs to the cytochrome P450 family.</text>
</comment>
<sequence>MDASTAQDLPSVTVTVTFDQRDPAFIADPYPVFAALREQGDVHWHEDMGIAVAVSHAASSAVLRHRALGRIWTDATPLERFGSFNLLHRNSLLENEPPTHTRLRRLVAAAFGRGHVERLRPWIADLADRLVDGLVAEVDSAGSADLLAHVASPLPVEVIAELLGVPTDDRPLLQPWSNAIVKMYEYGLAEDKRDAAERAAGEFVAYLRDLVAHRRANPGDDLVSDLVAVTDTDGAKLTVDELVATAVLLLMAGHEATVNVIGNGVRALVDHPSEWQRLLDDPALLPTAVEELIRYDSPLQLFERTATEPVTIAGHVVEPGRKIAALLGAAARDPLVFANPDVLDVGRTPNPHLGFGMGIHYCLGAPLARIEVQAAVSSLTRKLPGIALAAPPRQRAEFVMRGVHELRLTRER</sequence>
<keyword evidence="2" id="KW-0479">Metal-binding</keyword>
<dbReference type="CDD" id="cd20625">
    <property type="entry name" value="CYP164-like"/>
    <property type="match status" value="1"/>
</dbReference>
<evidence type="ECO:0000313" key="3">
    <source>
        <dbReference type="EMBL" id="MDQ2583148.1"/>
    </source>
</evidence>
<dbReference type="PROSITE" id="PS00086">
    <property type="entry name" value="CYTOCHROME_P450"/>
    <property type="match status" value="1"/>
</dbReference>
<dbReference type="Proteomes" id="UP001225605">
    <property type="component" value="Unassembled WGS sequence"/>
</dbReference>
<comment type="caution">
    <text evidence="3">The sequence shown here is derived from an EMBL/GenBank/DDBJ whole genome shotgun (WGS) entry which is preliminary data.</text>
</comment>
<dbReference type="SUPFAM" id="SSF48264">
    <property type="entry name" value="Cytochrome P450"/>
    <property type="match status" value="1"/>
</dbReference>
<organism evidence="3 4">
    <name type="scientific">Saccharothrix yanglingensis</name>
    <dbReference type="NCBI Taxonomy" id="659496"/>
    <lineage>
        <taxon>Bacteria</taxon>
        <taxon>Bacillati</taxon>
        <taxon>Actinomycetota</taxon>
        <taxon>Actinomycetes</taxon>
        <taxon>Pseudonocardiales</taxon>
        <taxon>Pseudonocardiaceae</taxon>
        <taxon>Saccharothrix</taxon>
    </lineage>
</organism>
<keyword evidence="2" id="KW-0560">Oxidoreductase</keyword>
<dbReference type="PRINTS" id="PR00359">
    <property type="entry name" value="BP450"/>
</dbReference>
<keyword evidence="2" id="KW-0349">Heme</keyword>
<dbReference type="PANTHER" id="PTHR46696:SF1">
    <property type="entry name" value="CYTOCHROME P450 YJIB-RELATED"/>
    <property type="match status" value="1"/>
</dbReference>
<proteinExistence type="inferred from homology"/>
<dbReference type="InterPro" id="IPR036396">
    <property type="entry name" value="Cyt_P450_sf"/>
</dbReference>
<keyword evidence="2" id="KW-0408">Iron</keyword>
<name>A0ABU0WTI1_9PSEU</name>
<dbReference type="Pfam" id="PF00067">
    <property type="entry name" value="p450"/>
    <property type="match status" value="1"/>
</dbReference>
<dbReference type="InterPro" id="IPR001128">
    <property type="entry name" value="Cyt_P450"/>
</dbReference>
<accession>A0ABU0WTI1</accession>
<dbReference type="InterPro" id="IPR002397">
    <property type="entry name" value="Cyt_P450_B"/>
</dbReference>
<dbReference type="Gene3D" id="1.10.630.10">
    <property type="entry name" value="Cytochrome P450"/>
    <property type="match status" value="1"/>
</dbReference>
<gene>
    <name evidence="3" type="ORF">CKY47_03925</name>
</gene>
<dbReference type="InterPro" id="IPR017972">
    <property type="entry name" value="Cyt_P450_CS"/>
</dbReference>
<keyword evidence="2" id="KW-0503">Monooxygenase</keyword>
<evidence type="ECO:0000256" key="2">
    <source>
        <dbReference type="RuleBase" id="RU000461"/>
    </source>
</evidence>
<dbReference type="PANTHER" id="PTHR46696">
    <property type="entry name" value="P450, PUTATIVE (EUROFUNG)-RELATED"/>
    <property type="match status" value="1"/>
</dbReference>
<evidence type="ECO:0000313" key="4">
    <source>
        <dbReference type="Proteomes" id="UP001225605"/>
    </source>
</evidence>
<reference evidence="3 4" key="1">
    <citation type="submission" date="2017-06" db="EMBL/GenBank/DDBJ databases">
        <title>Cultured bacterium strain Saccharothrix yanglingensis Hhs.015.</title>
        <authorList>
            <person name="Xia Y."/>
        </authorList>
    </citation>
    <scope>NUCLEOTIDE SEQUENCE [LARGE SCALE GENOMIC DNA]</scope>
    <source>
        <strain evidence="3 4">Hhs.015</strain>
    </source>
</reference>
<protein>
    <submittedName>
        <fullName evidence="3">Cytochrome P450</fullName>
    </submittedName>
</protein>